<evidence type="ECO:0000256" key="1">
    <source>
        <dbReference type="SAM" id="MobiDB-lite"/>
    </source>
</evidence>
<accession>A0A1Y2SU72</accession>
<sequence length="234" mass="24536">MAREHETPWSISISQLSLKAGQTQTIDNEVMPAPSGIGDDLVGIPEGTDVTVRGMLESLSDGILFTGTISAPFDSECARCLEPIHETLTVSPVTFFTYESEAGSGSGAKSGSGANEEVDILAEQDETEDTYPLNPQSIYLNMESLIRDSLAQALPLQPLDREDCLGLCPQCGLNLNENPDHKHEVVNIQWAALEGLKAQLEAEAGASGSGADGDGTNGADGANDDGTDGADAQK</sequence>
<dbReference type="Proteomes" id="UP000243540">
    <property type="component" value="Unassembled WGS sequence"/>
</dbReference>
<dbReference type="PANTHER" id="PTHR34374:SF1">
    <property type="entry name" value="LARGE RIBOSOMAL RNA SUBUNIT ACCUMULATION PROTEIN YCED HOMOLOG 1, CHLOROPLASTIC"/>
    <property type="match status" value="1"/>
</dbReference>
<dbReference type="RefSeq" id="WP_086106715.1">
    <property type="nucleotide sequence ID" value="NZ_NEKB01000008.1"/>
</dbReference>
<name>A0A1Y2SU72_9BIFI</name>
<comment type="caution">
    <text evidence="2">The sequence shown here is derived from an EMBL/GenBank/DDBJ whole genome shotgun (WGS) entry which is preliminary data.</text>
</comment>
<protein>
    <submittedName>
        <fullName evidence="2">DNA-binding protein</fullName>
    </submittedName>
</protein>
<dbReference type="OrthoDB" id="9790372at2"/>
<proteinExistence type="predicted"/>
<dbReference type="STRING" id="1160091.B9T39_04950"/>
<gene>
    <name evidence="2" type="ORF">B9T39_04950</name>
</gene>
<dbReference type="AlphaFoldDB" id="A0A1Y2SU72"/>
<evidence type="ECO:0000313" key="2">
    <source>
        <dbReference type="EMBL" id="OTA29013.1"/>
    </source>
</evidence>
<dbReference type="PANTHER" id="PTHR34374">
    <property type="entry name" value="LARGE RIBOSOMAL RNA SUBUNIT ACCUMULATION PROTEIN YCED HOMOLOG 1, CHLOROPLASTIC"/>
    <property type="match status" value="1"/>
</dbReference>
<reference evidence="2 3" key="1">
    <citation type="submission" date="2017-04" db="EMBL/GenBank/DDBJ databases">
        <title>Draft genome sequences of Alloscardovia macacae UMA81211 and UMA81212 isolated from the feces of a rhesus macaque (Macaca mulatta).</title>
        <authorList>
            <person name="Albert K."/>
            <person name="Sela D.A."/>
        </authorList>
    </citation>
    <scope>NUCLEOTIDE SEQUENCE [LARGE SCALE GENOMIC DNA]</scope>
    <source>
        <strain evidence="2 3">UMA81212</strain>
    </source>
</reference>
<dbReference type="EMBL" id="NEKC01000009">
    <property type="protein sequence ID" value="OTA29013.1"/>
    <property type="molecule type" value="Genomic_DNA"/>
</dbReference>
<dbReference type="GO" id="GO:0003677">
    <property type="term" value="F:DNA binding"/>
    <property type="evidence" value="ECO:0007669"/>
    <property type="project" value="UniProtKB-KW"/>
</dbReference>
<evidence type="ECO:0000313" key="3">
    <source>
        <dbReference type="Proteomes" id="UP000243540"/>
    </source>
</evidence>
<organism evidence="2 3">
    <name type="scientific">Alloscardovia macacae</name>
    <dbReference type="NCBI Taxonomy" id="1160091"/>
    <lineage>
        <taxon>Bacteria</taxon>
        <taxon>Bacillati</taxon>
        <taxon>Actinomycetota</taxon>
        <taxon>Actinomycetes</taxon>
        <taxon>Bifidobacteriales</taxon>
        <taxon>Bifidobacteriaceae</taxon>
        <taxon>Alloscardovia</taxon>
    </lineage>
</organism>
<dbReference type="Pfam" id="PF02620">
    <property type="entry name" value="YceD"/>
    <property type="match status" value="1"/>
</dbReference>
<feature type="compositionally biased region" description="Gly residues" evidence="1">
    <location>
        <begin position="207"/>
        <end position="218"/>
    </location>
</feature>
<dbReference type="InterPro" id="IPR003772">
    <property type="entry name" value="YceD"/>
</dbReference>
<keyword evidence="2" id="KW-0238">DNA-binding</keyword>
<feature type="region of interest" description="Disordered" evidence="1">
    <location>
        <begin position="201"/>
        <end position="234"/>
    </location>
</feature>